<evidence type="ECO:0000256" key="2">
    <source>
        <dbReference type="ARBA" id="ARBA00022884"/>
    </source>
</evidence>
<dbReference type="Pfam" id="PF01386">
    <property type="entry name" value="Ribosomal_L25p"/>
    <property type="match status" value="1"/>
</dbReference>
<dbReference type="SUPFAM" id="SSF50715">
    <property type="entry name" value="Ribosomal protein L25-like"/>
    <property type="match status" value="1"/>
</dbReference>
<dbReference type="InterPro" id="IPR020057">
    <property type="entry name" value="Ribosomal_bL25_b-dom"/>
</dbReference>
<dbReference type="NCBIfam" id="TIGR00731">
    <property type="entry name" value="bL25_bact_ctc"/>
    <property type="match status" value="1"/>
</dbReference>
<keyword evidence="1 5" id="KW-0699">rRNA-binding</keyword>
<keyword evidence="4 5" id="KW-0687">Ribonucleoprotein</keyword>
<dbReference type="InterPro" id="IPR020930">
    <property type="entry name" value="Ribosomal_uL5_bac-type"/>
</dbReference>
<dbReference type="KEGG" id="cpat:CLPA_c29670"/>
<dbReference type="InterPro" id="IPR037121">
    <property type="entry name" value="Ribosomal_bL25_C"/>
</dbReference>
<dbReference type="EMBL" id="JPGY02000001">
    <property type="protein sequence ID" value="KRU10971.1"/>
    <property type="molecule type" value="Genomic_DNA"/>
</dbReference>
<dbReference type="Pfam" id="PF14693">
    <property type="entry name" value="Ribosomal_TL5_C"/>
    <property type="match status" value="1"/>
</dbReference>
<gene>
    <name evidence="8" type="primary">rplY2</name>
    <name evidence="5" type="synonym">ctc</name>
    <name evidence="5" type="synonym">rplY</name>
    <name evidence="8" type="ORF">CLPA_c29670</name>
    <name evidence="9" type="ORF">CP6013_00218</name>
</gene>
<protein>
    <recommendedName>
        <fullName evidence="5">Large ribosomal subunit protein bL25</fullName>
    </recommendedName>
    <alternativeName>
        <fullName evidence="5">General stress protein CTC</fullName>
    </alternativeName>
</protein>
<dbReference type="AlphaFoldDB" id="A0A0H3J9W5"/>
<evidence type="ECO:0000259" key="7">
    <source>
        <dbReference type="Pfam" id="PF14693"/>
    </source>
</evidence>
<dbReference type="Proteomes" id="UP000030905">
    <property type="component" value="Chromosome"/>
</dbReference>
<dbReference type="eggNOG" id="COG1825">
    <property type="taxonomic scope" value="Bacteria"/>
</dbReference>
<dbReference type="InterPro" id="IPR029751">
    <property type="entry name" value="Ribosomal_L25_dom"/>
</dbReference>
<dbReference type="GO" id="GO:0006412">
    <property type="term" value="P:translation"/>
    <property type="evidence" value="ECO:0007669"/>
    <property type="project" value="UniProtKB-UniRule"/>
</dbReference>
<evidence type="ECO:0000256" key="3">
    <source>
        <dbReference type="ARBA" id="ARBA00022980"/>
    </source>
</evidence>
<dbReference type="GeneID" id="93075089"/>
<dbReference type="Gene3D" id="2.170.120.20">
    <property type="entry name" value="Ribosomal protein L25, beta domain"/>
    <property type="match status" value="1"/>
</dbReference>
<dbReference type="InterPro" id="IPR020056">
    <property type="entry name" value="Rbsml_bL25/Gln-tRNA_synth_N"/>
</dbReference>
<evidence type="ECO:0000259" key="6">
    <source>
        <dbReference type="Pfam" id="PF01386"/>
    </source>
</evidence>
<comment type="function">
    <text evidence="5">This is one of the proteins that binds to the 5S RNA in the ribosome where it forms part of the central protuberance.</text>
</comment>
<dbReference type="CDD" id="cd00495">
    <property type="entry name" value="Ribosomal_L25_TL5_CTC"/>
    <property type="match status" value="1"/>
</dbReference>
<dbReference type="GO" id="GO:0008097">
    <property type="term" value="F:5S rRNA binding"/>
    <property type="evidence" value="ECO:0007669"/>
    <property type="project" value="InterPro"/>
</dbReference>
<feature type="domain" description="Large ribosomal subunit protein bL25 beta" evidence="7">
    <location>
        <begin position="98"/>
        <end position="177"/>
    </location>
</feature>
<reference evidence="8 11" key="1">
    <citation type="journal article" date="2015" name="Genome Announc.">
        <title>Complete Genome Sequence of the Nitrogen-Fixing and Solvent-Producing Clostridium pasteurianum DSM 525.</title>
        <authorList>
            <person name="Poehlein A."/>
            <person name="Grosse-Honebrink A."/>
            <person name="Zhang Y."/>
            <person name="Minton N.P."/>
            <person name="Daniel R."/>
        </authorList>
    </citation>
    <scope>NUCLEOTIDE SEQUENCE [LARGE SCALE GENOMIC DNA]</scope>
    <source>
        <strain evidence="8">DSM 525</strain>
        <strain evidence="11">DSM 525 / ATCC 6013</strain>
    </source>
</reference>
<keyword evidence="11" id="KW-1185">Reference proteome</keyword>
<comment type="subunit">
    <text evidence="5">Part of the 50S ribosomal subunit; part of the 5S rRNA/L5/L18/L25 subcomplex. Contacts the 5S rRNA. Binds to the 5S rRNA independently of L5 and L18.</text>
</comment>
<dbReference type="PATRIC" id="fig|1262449.3.peg.1416"/>
<dbReference type="GO" id="GO:0022625">
    <property type="term" value="C:cytosolic large ribosomal subunit"/>
    <property type="evidence" value="ECO:0007669"/>
    <property type="project" value="TreeGrafter"/>
</dbReference>
<keyword evidence="2 5" id="KW-0694">RNA-binding</keyword>
<accession>A0A0H3J9W5</accession>
<comment type="similarity">
    <text evidence="5">Belongs to the bacterial ribosomal protein bL25 family. CTC subfamily.</text>
</comment>
<evidence type="ECO:0000256" key="5">
    <source>
        <dbReference type="HAMAP-Rule" id="MF_01334"/>
    </source>
</evidence>
<evidence type="ECO:0000313" key="11">
    <source>
        <dbReference type="Proteomes" id="UP000030905"/>
    </source>
</evidence>
<dbReference type="Proteomes" id="UP000028042">
    <property type="component" value="Unassembled WGS sequence"/>
</dbReference>
<evidence type="ECO:0000256" key="1">
    <source>
        <dbReference type="ARBA" id="ARBA00022730"/>
    </source>
</evidence>
<dbReference type="PANTHER" id="PTHR33284">
    <property type="entry name" value="RIBOSOMAL PROTEIN L25/GLN-TRNA SYNTHETASE, ANTI-CODON-BINDING DOMAIN-CONTAINING PROTEIN"/>
    <property type="match status" value="1"/>
</dbReference>
<evidence type="ECO:0000313" key="8">
    <source>
        <dbReference type="EMBL" id="AJA53021.1"/>
    </source>
</evidence>
<dbReference type="InterPro" id="IPR001021">
    <property type="entry name" value="Ribosomal_bL25_long"/>
</dbReference>
<dbReference type="RefSeq" id="WP_003443370.1">
    <property type="nucleotide sequence ID" value="NZ_ANZB01000003.1"/>
</dbReference>
<feature type="domain" description="Large ribosomal subunit protein bL25 L25" evidence="6">
    <location>
        <begin position="6"/>
        <end position="88"/>
    </location>
</feature>
<reference evidence="9" key="2">
    <citation type="submission" date="2015-10" db="EMBL/GenBank/DDBJ databases">
        <title>Improved Draft Genome Sequence of Clostridium pasteurianum Strain ATCC 6013 (DSM 525) Using a Hybrid Next-Generation Sequencing Approach.</title>
        <authorList>
            <person name="Pyne M.E."/>
            <person name="Utturkar S.M."/>
            <person name="Brown S.D."/>
            <person name="Moo-Young M."/>
            <person name="Chung D.A."/>
            <person name="Chou P.C."/>
        </authorList>
    </citation>
    <scope>NUCLEOTIDE SEQUENCE</scope>
    <source>
        <strain evidence="9">ATCC 6013</strain>
    </source>
</reference>
<dbReference type="HAMAP" id="MF_01334">
    <property type="entry name" value="Ribosomal_bL25_CTC"/>
    <property type="match status" value="1"/>
</dbReference>
<dbReference type="GO" id="GO:0003735">
    <property type="term" value="F:structural constituent of ribosome"/>
    <property type="evidence" value="ECO:0007669"/>
    <property type="project" value="InterPro"/>
</dbReference>
<proteinExistence type="inferred from homology"/>
<dbReference type="PANTHER" id="PTHR33284:SF1">
    <property type="entry name" value="RIBOSOMAL PROTEIN L25_GLN-TRNA SYNTHETASE, ANTI-CODON-BINDING DOMAIN-CONTAINING PROTEIN"/>
    <property type="match status" value="1"/>
</dbReference>
<evidence type="ECO:0000256" key="4">
    <source>
        <dbReference type="ARBA" id="ARBA00023274"/>
    </source>
</evidence>
<dbReference type="EMBL" id="CP009268">
    <property type="protein sequence ID" value="AJA53021.1"/>
    <property type="molecule type" value="Genomic_DNA"/>
</dbReference>
<evidence type="ECO:0000313" key="9">
    <source>
        <dbReference type="EMBL" id="KRU10971.1"/>
    </source>
</evidence>
<sequence length="198" mass="22257">MEQIVLNVEHRTNKTKKFREEGFVPGVIYGGKSGKSESIKIQEAPLKKILSSHGMSAKLWIKNGDEKKFGFIKEIQRTPVTNKIVHVDVQFVSKNQDVKLKIPVVFKGEEALRGKQLQLVVNKLEAEVIGKLDLVPEVIHVDVSEKAAGDNITFKDFNLDESIKTHDNIDEVYASISNLVVEEESEETEENAEANTEE</sequence>
<reference evidence="9 10" key="3">
    <citation type="journal article" name="Genome Announc.">
        <title>Improved Draft Genome Sequence of Clostridium pasteurianum Strain ATCC 6013 (DSM 525) Using a Hybrid Next-Generation Sequencing Approach.</title>
        <authorList>
            <person name="Pyne M.E."/>
            <person name="Utturkar S."/>
            <person name="Brown S.D."/>
            <person name="Moo-Young M."/>
            <person name="Chung D.A."/>
            <person name="Chou C.P."/>
        </authorList>
    </citation>
    <scope>NUCLEOTIDE SEQUENCE [LARGE SCALE GENOMIC DNA]</scope>
    <source>
        <strain evidence="9 10">ATCC 6013</strain>
    </source>
</reference>
<dbReference type="KEGG" id="cpae:CPAST_c29670"/>
<name>A0A0H3J9W5_CLOPA</name>
<organism evidence="8 11">
    <name type="scientific">Clostridium pasteurianum DSM 525 = ATCC 6013</name>
    <dbReference type="NCBI Taxonomy" id="1262449"/>
    <lineage>
        <taxon>Bacteria</taxon>
        <taxon>Bacillati</taxon>
        <taxon>Bacillota</taxon>
        <taxon>Clostridia</taxon>
        <taxon>Eubacteriales</taxon>
        <taxon>Clostridiaceae</taxon>
        <taxon>Clostridium</taxon>
    </lineage>
</organism>
<dbReference type="InterPro" id="IPR011035">
    <property type="entry name" value="Ribosomal_bL25/Gln-tRNA_synth"/>
</dbReference>
<keyword evidence="3 5" id="KW-0689">Ribosomal protein</keyword>
<evidence type="ECO:0000313" key="10">
    <source>
        <dbReference type="Proteomes" id="UP000028042"/>
    </source>
</evidence>
<dbReference type="Gene3D" id="2.40.240.10">
    <property type="entry name" value="Ribosomal Protein L25, Chain P"/>
    <property type="match status" value="1"/>
</dbReference>